<organism evidence="9 10">
    <name type="scientific">Alkalicoccobacillus porphyridii</name>
    <dbReference type="NCBI Taxonomy" id="2597270"/>
    <lineage>
        <taxon>Bacteria</taxon>
        <taxon>Bacillati</taxon>
        <taxon>Bacillota</taxon>
        <taxon>Bacilli</taxon>
        <taxon>Bacillales</taxon>
        <taxon>Bacillaceae</taxon>
        <taxon>Alkalicoccobacillus</taxon>
    </lineage>
</organism>
<dbReference type="InterPro" id="IPR036388">
    <property type="entry name" value="WH-like_DNA-bd_sf"/>
</dbReference>
<dbReference type="InterPro" id="IPR003783">
    <property type="entry name" value="Regulatory_RecX"/>
</dbReference>
<evidence type="ECO:0000256" key="1">
    <source>
        <dbReference type="ARBA" id="ARBA00004496"/>
    </source>
</evidence>
<evidence type="ECO:0000259" key="8">
    <source>
        <dbReference type="Pfam" id="PF21982"/>
    </source>
</evidence>
<dbReference type="Pfam" id="PF02631">
    <property type="entry name" value="RecX_HTH2"/>
    <property type="match status" value="1"/>
</dbReference>
<dbReference type="GO" id="GO:0005737">
    <property type="term" value="C:cytoplasm"/>
    <property type="evidence" value="ECO:0007669"/>
    <property type="project" value="UniProtKB-SubCell"/>
</dbReference>
<evidence type="ECO:0000256" key="4">
    <source>
        <dbReference type="ARBA" id="ARBA00022490"/>
    </source>
</evidence>
<dbReference type="NCBIfam" id="NF010733">
    <property type="entry name" value="PRK14135.1"/>
    <property type="match status" value="1"/>
</dbReference>
<proteinExistence type="inferred from homology"/>
<evidence type="ECO:0000256" key="3">
    <source>
        <dbReference type="ARBA" id="ARBA00018111"/>
    </source>
</evidence>
<dbReference type="RefSeq" id="WP_143850095.1">
    <property type="nucleotide sequence ID" value="NZ_VLXZ01000013.1"/>
</dbReference>
<comment type="function">
    <text evidence="5">Modulates RecA activity.</text>
</comment>
<dbReference type="InterPro" id="IPR053925">
    <property type="entry name" value="RecX_HTH_3rd"/>
</dbReference>
<dbReference type="InterPro" id="IPR053926">
    <property type="entry name" value="RecX_HTH_1st"/>
</dbReference>
<dbReference type="AlphaFoldDB" id="A0A553ZUN7"/>
<keyword evidence="4 5" id="KW-0963">Cytoplasm</keyword>
<gene>
    <name evidence="5 9" type="primary">recX</name>
    <name evidence="9" type="ORF">FN960_17190</name>
</gene>
<dbReference type="GO" id="GO:0006282">
    <property type="term" value="P:regulation of DNA repair"/>
    <property type="evidence" value="ECO:0007669"/>
    <property type="project" value="UniProtKB-UniRule"/>
</dbReference>
<dbReference type="EMBL" id="VLXZ01000013">
    <property type="protein sequence ID" value="TSB45200.1"/>
    <property type="molecule type" value="Genomic_DNA"/>
</dbReference>
<dbReference type="Proteomes" id="UP000318521">
    <property type="component" value="Unassembled WGS sequence"/>
</dbReference>
<dbReference type="InterPro" id="IPR053924">
    <property type="entry name" value="RecX_HTH_2nd"/>
</dbReference>
<dbReference type="OrthoDB" id="5421057at2"/>
<feature type="domain" description="RecX third three-helical" evidence="7">
    <location>
        <begin position="215"/>
        <end position="263"/>
    </location>
</feature>
<reference evidence="9 10" key="1">
    <citation type="submission" date="2019-07" db="EMBL/GenBank/DDBJ databases">
        <authorList>
            <person name="Park Y.J."/>
            <person name="Jeong S.E."/>
            <person name="Jung H.S."/>
        </authorList>
    </citation>
    <scope>NUCLEOTIDE SEQUENCE [LARGE SCALE GENOMIC DNA]</scope>
    <source>
        <strain evidence="10">P16(2019)</strain>
    </source>
</reference>
<feature type="domain" description="RecX second three-helical" evidence="6">
    <location>
        <begin position="112"/>
        <end position="152"/>
    </location>
</feature>
<feature type="domain" description="RecX first three-helical" evidence="8">
    <location>
        <begin position="69"/>
        <end position="105"/>
    </location>
</feature>
<accession>A0A553ZUN7</accession>
<evidence type="ECO:0000313" key="9">
    <source>
        <dbReference type="EMBL" id="TSB45200.1"/>
    </source>
</evidence>
<dbReference type="Pfam" id="PF21981">
    <property type="entry name" value="RecX_HTH3"/>
    <property type="match status" value="1"/>
</dbReference>
<evidence type="ECO:0000256" key="2">
    <source>
        <dbReference type="ARBA" id="ARBA00009695"/>
    </source>
</evidence>
<sequence>MTKISRITVQKRNKERLNIFLMKDGQESFGFAIDQDVFVKYNLKKGMDINEEHMKELIEEDEKKKTLQLSFHYLSYRMRTIHEMQTYLEKKERDPAHIEAAIKQLQKLGYLNDHEFASAYVKSKSTSQIKGPLKLKQELQQKGVGQAVTEQAVEEFHEEDEKTLIQKWVDKQAKKAAKDSHSAHKRKLYTQLKAKGFSSALIQSVLEEMTMPEEEDENQALYYQAEKLQRKYSSKYTGKEFTLKMKQALYQKGFSVQLIDRYLEEAIQEES</sequence>
<protein>
    <recommendedName>
        <fullName evidence="3 5">Regulatory protein RecX</fullName>
    </recommendedName>
</protein>
<dbReference type="Pfam" id="PF21982">
    <property type="entry name" value="RecX_HTH1"/>
    <property type="match status" value="1"/>
</dbReference>
<keyword evidence="10" id="KW-1185">Reference proteome</keyword>
<name>A0A553ZUN7_9BACI</name>
<dbReference type="Gene3D" id="1.10.10.10">
    <property type="entry name" value="Winged helix-like DNA-binding domain superfamily/Winged helix DNA-binding domain"/>
    <property type="match status" value="4"/>
</dbReference>
<dbReference type="PANTHER" id="PTHR33602:SF1">
    <property type="entry name" value="REGULATORY PROTEIN RECX FAMILY PROTEIN"/>
    <property type="match status" value="1"/>
</dbReference>
<comment type="subcellular location">
    <subcellularLocation>
        <location evidence="1 5">Cytoplasm</location>
    </subcellularLocation>
</comment>
<dbReference type="PANTHER" id="PTHR33602">
    <property type="entry name" value="REGULATORY PROTEIN RECX FAMILY PROTEIN"/>
    <property type="match status" value="1"/>
</dbReference>
<evidence type="ECO:0000259" key="6">
    <source>
        <dbReference type="Pfam" id="PF02631"/>
    </source>
</evidence>
<evidence type="ECO:0000259" key="7">
    <source>
        <dbReference type="Pfam" id="PF21981"/>
    </source>
</evidence>
<comment type="caution">
    <text evidence="9">The sequence shown here is derived from an EMBL/GenBank/DDBJ whole genome shotgun (WGS) entry which is preliminary data.</text>
</comment>
<comment type="similarity">
    <text evidence="2 5">Belongs to the RecX family.</text>
</comment>
<evidence type="ECO:0000313" key="10">
    <source>
        <dbReference type="Proteomes" id="UP000318521"/>
    </source>
</evidence>
<evidence type="ECO:0000256" key="5">
    <source>
        <dbReference type="HAMAP-Rule" id="MF_01114"/>
    </source>
</evidence>
<dbReference type="HAMAP" id="MF_01114">
    <property type="entry name" value="RecX"/>
    <property type="match status" value="1"/>
</dbReference>